<sequence>MIYTAAHYMTVALRANDTILAQQNDPHNKTNIPADFVSPSHRVAGTVYIQAIHVRARWGWLALPGVLLLLTAGLLFETIRSSRSEAVGVWGNNLLAVLLNTEWRLRRGWWLYGKENASKIRDK</sequence>
<keyword evidence="1" id="KW-0472">Membrane</keyword>
<evidence type="ECO:0000313" key="3">
    <source>
        <dbReference type="Proteomes" id="UP000799291"/>
    </source>
</evidence>
<dbReference type="OrthoDB" id="3795586at2759"/>
<dbReference type="AlphaFoldDB" id="A0A6G1IPW4"/>
<proteinExistence type="predicted"/>
<dbReference type="Proteomes" id="UP000799291">
    <property type="component" value="Unassembled WGS sequence"/>
</dbReference>
<keyword evidence="1" id="KW-0812">Transmembrane</keyword>
<organism evidence="2 3">
    <name type="scientific">Lentithecium fluviatile CBS 122367</name>
    <dbReference type="NCBI Taxonomy" id="1168545"/>
    <lineage>
        <taxon>Eukaryota</taxon>
        <taxon>Fungi</taxon>
        <taxon>Dikarya</taxon>
        <taxon>Ascomycota</taxon>
        <taxon>Pezizomycotina</taxon>
        <taxon>Dothideomycetes</taxon>
        <taxon>Pleosporomycetidae</taxon>
        <taxon>Pleosporales</taxon>
        <taxon>Massarineae</taxon>
        <taxon>Lentitheciaceae</taxon>
        <taxon>Lentithecium</taxon>
    </lineage>
</organism>
<evidence type="ECO:0000256" key="1">
    <source>
        <dbReference type="SAM" id="Phobius"/>
    </source>
</evidence>
<evidence type="ECO:0000313" key="2">
    <source>
        <dbReference type="EMBL" id="KAF2680030.1"/>
    </source>
</evidence>
<reference evidence="2" key="1">
    <citation type="journal article" date="2020" name="Stud. Mycol.">
        <title>101 Dothideomycetes genomes: a test case for predicting lifestyles and emergence of pathogens.</title>
        <authorList>
            <person name="Haridas S."/>
            <person name="Albert R."/>
            <person name="Binder M."/>
            <person name="Bloem J."/>
            <person name="Labutti K."/>
            <person name="Salamov A."/>
            <person name="Andreopoulos B."/>
            <person name="Baker S."/>
            <person name="Barry K."/>
            <person name="Bills G."/>
            <person name="Bluhm B."/>
            <person name="Cannon C."/>
            <person name="Castanera R."/>
            <person name="Culley D."/>
            <person name="Daum C."/>
            <person name="Ezra D."/>
            <person name="Gonzalez J."/>
            <person name="Henrissat B."/>
            <person name="Kuo A."/>
            <person name="Liang C."/>
            <person name="Lipzen A."/>
            <person name="Lutzoni F."/>
            <person name="Magnuson J."/>
            <person name="Mondo S."/>
            <person name="Nolan M."/>
            <person name="Ohm R."/>
            <person name="Pangilinan J."/>
            <person name="Park H.-J."/>
            <person name="Ramirez L."/>
            <person name="Alfaro M."/>
            <person name="Sun H."/>
            <person name="Tritt A."/>
            <person name="Yoshinaga Y."/>
            <person name="Zwiers L.-H."/>
            <person name="Turgeon B."/>
            <person name="Goodwin S."/>
            <person name="Spatafora J."/>
            <person name="Crous P."/>
            <person name="Grigoriev I."/>
        </authorList>
    </citation>
    <scope>NUCLEOTIDE SEQUENCE</scope>
    <source>
        <strain evidence="2">CBS 122367</strain>
    </source>
</reference>
<keyword evidence="3" id="KW-1185">Reference proteome</keyword>
<name>A0A6G1IPW4_9PLEO</name>
<dbReference type="EMBL" id="MU005599">
    <property type="protein sequence ID" value="KAF2680030.1"/>
    <property type="molecule type" value="Genomic_DNA"/>
</dbReference>
<protein>
    <submittedName>
        <fullName evidence="2">Uncharacterized protein</fullName>
    </submittedName>
</protein>
<gene>
    <name evidence="2" type="ORF">K458DRAFT_421844</name>
</gene>
<accession>A0A6G1IPW4</accession>
<keyword evidence="1" id="KW-1133">Transmembrane helix</keyword>
<feature type="transmembrane region" description="Helical" evidence="1">
    <location>
        <begin position="58"/>
        <end position="76"/>
    </location>
</feature>